<evidence type="ECO:0000256" key="4">
    <source>
        <dbReference type="ARBA" id="ARBA00022679"/>
    </source>
</evidence>
<proteinExistence type="inferred from homology"/>
<feature type="region of interest" description="Disordered" evidence="11">
    <location>
        <begin position="301"/>
        <end position="321"/>
    </location>
</feature>
<evidence type="ECO:0008006" key="15">
    <source>
        <dbReference type="Google" id="ProtNLM"/>
    </source>
</evidence>
<comment type="similarity">
    <text evidence="2">Belongs to the diacylglycerol acyltransferase family.</text>
</comment>
<dbReference type="InterPro" id="IPR007130">
    <property type="entry name" value="DAGAT"/>
</dbReference>
<dbReference type="GO" id="GO:0005789">
    <property type="term" value="C:endoplasmic reticulum membrane"/>
    <property type="evidence" value="ECO:0007669"/>
    <property type="project" value="UniProtKB-SubCell"/>
</dbReference>
<evidence type="ECO:0000313" key="13">
    <source>
        <dbReference type="EMBL" id="SZX78467.1"/>
    </source>
</evidence>
<dbReference type="EMBL" id="FNXT01001321">
    <property type="protein sequence ID" value="SZX78467.1"/>
    <property type="molecule type" value="Genomic_DNA"/>
</dbReference>
<accession>A0A383WLX1</accession>
<keyword evidence="9 12" id="KW-0472">Membrane</keyword>
<name>A0A383WLX1_TETOB</name>
<feature type="transmembrane region" description="Helical" evidence="12">
    <location>
        <begin position="79"/>
        <end position="98"/>
    </location>
</feature>
<evidence type="ECO:0000256" key="9">
    <source>
        <dbReference type="ARBA" id="ARBA00023136"/>
    </source>
</evidence>
<gene>
    <name evidence="13" type="ORF">BQ4739_LOCUS18748</name>
</gene>
<dbReference type="Proteomes" id="UP000256970">
    <property type="component" value="Unassembled WGS sequence"/>
</dbReference>
<keyword evidence="4" id="KW-0808">Transferase</keyword>
<keyword evidence="5 12" id="KW-0812">Transmembrane</keyword>
<sequence>MTFNHLVTTLRSALRWEGQPVRPYVHPSQYRAPENVRLYSDGMHKLYEPSFLTLAISVVTLGLYVGVPHILLALLAFSWWRPAAITLGLLLVSLLLPAKPLRLPSVLSSYVFLCWRRYFKFSYLFEKSLDCYQDYVIAQFPHGAFPLGALLGGTFMATEYPGYTCYATAASSAFYVPIWRHVHAWLGTEVCTKSNFHHLLSLGVKGPLPHRHHHHNGPSEQQQQQDEPQLSSSHSGKGTPFASAAGAAAVAADEPAVSISSAGKQPLPRRRSLEQLLQSHGHAQQHSQLSLAASLRARFRHHHSLSDTESSDSESDAAEPRQGLLGRRLSIASNASSTACTCCSTCSGCSCGTQQQQQQSPQLRGHSSAPVRLGGLSSSGGSTRLRHAAPSPAGAADALLPPPEAAGPAGAGWRLDPATGGRKTGVSVGLMVGGIAEMFMIRRDHERIKLKDRKGFVRVALEHGVPILPVYMFGANQVLDFGPPWLQRLSRRMRASVGMIYGLWGLPVPRRLPIFKVTGRPMDVGPAMRKDHPDFAARVDELHAQFIEEIQRVYYTHRGKYGHGFENRPLVIC</sequence>
<organism evidence="13 14">
    <name type="scientific">Tetradesmus obliquus</name>
    <name type="common">Green alga</name>
    <name type="synonym">Acutodesmus obliquus</name>
    <dbReference type="NCBI Taxonomy" id="3088"/>
    <lineage>
        <taxon>Eukaryota</taxon>
        <taxon>Viridiplantae</taxon>
        <taxon>Chlorophyta</taxon>
        <taxon>core chlorophytes</taxon>
        <taxon>Chlorophyceae</taxon>
        <taxon>CS clade</taxon>
        <taxon>Sphaeropleales</taxon>
        <taxon>Scenedesmaceae</taxon>
        <taxon>Tetradesmus</taxon>
    </lineage>
</organism>
<feature type="compositionally biased region" description="Low complexity" evidence="11">
    <location>
        <begin position="218"/>
        <end position="233"/>
    </location>
</feature>
<evidence type="ECO:0000256" key="2">
    <source>
        <dbReference type="ARBA" id="ARBA00005420"/>
    </source>
</evidence>
<feature type="compositionally biased region" description="Low complexity" evidence="11">
    <location>
        <begin position="372"/>
        <end position="399"/>
    </location>
</feature>
<feature type="region of interest" description="Disordered" evidence="11">
    <location>
        <begin position="207"/>
        <end position="247"/>
    </location>
</feature>
<evidence type="ECO:0000256" key="11">
    <source>
        <dbReference type="SAM" id="MobiDB-lite"/>
    </source>
</evidence>
<protein>
    <recommendedName>
        <fullName evidence="15">Acyltransferase</fullName>
    </recommendedName>
</protein>
<evidence type="ECO:0000313" key="14">
    <source>
        <dbReference type="Proteomes" id="UP000256970"/>
    </source>
</evidence>
<feature type="transmembrane region" description="Helical" evidence="12">
    <location>
        <begin position="51"/>
        <end position="73"/>
    </location>
</feature>
<dbReference type="Pfam" id="PF03982">
    <property type="entry name" value="DAGAT"/>
    <property type="match status" value="2"/>
</dbReference>
<evidence type="ECO:0000256" key="7">
    <source>
        <dbReference type="ARBA" id="ARBA00022989"/>
    </source>
</evidence>
<keyword evidence="7 12" id="KW-1133">Transmembrane helix</keyword>
<dbReference type="GO" id="GO:0019432">
    <property type="term" value="P:triglyceride biosynthetic process"/>
    <property type="evidence" value="ECO:0007669"/>
    <property type="project" value="TreeGrafter"/>
</dbReference>
<evidence type="ECO:0000256" key="3">
    <source>
        <dbReference type="ARBA" id="ARBA00022516"/>
    </source>
</evidence>
<dbReference type="PANTHER" id="PTHR12317">
    <property type="entry name" value="DIACYLGLYCEROL O-ACYLTRANSFERASE"/>
    <property type="match status" value="1"/>
</dbReference>
<dbReference type="AlphaFoldDB" id="A0A383WLX1"/>
<evidence type="ECO:0000256" key="12">
    <source>
        <dbReference type="SAM" id="Phobius"/>
    </source>
</evidence>
<keyword evidence="8" id="KW-0443">Lipid metabolism</keyword>
<keyword evidence="10" id="KW-0012">Acyltransferase</keyword>
<evidence type="ECO:0000256" key="1">
    <source>
        <dbReference type="ARBA" id="ARBA00004477"/>
    </source>
</evidence>
<feature type="region of interest" description="Disordered" evidence="11">
    <location>
        <begin position="361"/>
        <end position="418"/>
    </location>
</feature>
<keyword evidence="3" id="KW-0444">Lipid biosynthesis</keyword>
<keyword evidence="6" id="KW-0256">Endoplasmic reticulum</keyword>
<reference evidence="13 14" key="1">
    <citation type="submission" date="2016-10" db="EMBL/GenBank/DDBJ databases">
        <authorList>
            <person name="Cai Z."/>
        </authorList>
    </citation>
    <scope>NUCLEOTIDE SEQUENCE [LARGE SCALE GENOMIC DNA]</scope>
</reference>
<evidence type="ECO:0000256" key="5">
    <source>
        <dbReference type="ARBA" id="ARBA00022692"/>
    </source>
</evidence>
<evidence type="ECO:0000256" key="6">
    <source>
        <dbReference type="ARBA" id="ARBA00022824"/>
    </source>
</evidence>
<evidence type="ECO:0000256" key="10">
    <source>
        <dbReference type="ARBA" id="ARBA00023315"/>
    </source>
</evidence>
<dbReference type="STRING" id="3088.A0A383WLX1"/>
<dbReference type="PANTHER" id="PTHR12317:SF63">
    <property type="entry name" value="DIACYLGLYCEROL O-ACYLTRANSFERASE 2"/>
    <property type="match status" value="1"/>
</dbReference>
<evidence type="ECO:0000256" key="8">
    <source>
        <dbReference type="ARBA" id="ARBA00023098"/>
    </source>
</evidence>
<comment type="subcellular location">
    <subcellularLocation>
        <location evidence="1">Endoplasmic reticulum membrane</location>
        <topology evidence="1">Multi-pass membrane protein</topology>
    </subcellularLocation>
</comment>
<dbReference type="GO" id="GO:0004144">
    <property type="term" value="F:diacylglycerol O-acyltransferase activity"/>
    <property type="evidence" value="ECO:0007669"/>
    <property type="project" value="UniProtKB-ARBA"/>
</dbReference>
<keyword evidence="14" id="KW-1185">Reference proteome</keyword>